<dbReference type="AlphaFoldDB" id="A0A2W5R6A3"/>
<accession>A0A2W5R6A3</accession>
<name>A0A2W5R6A3_9SPHN</name>
<dbReference type="Pfam" id="PF10677">
    <property type="entry name" value="DUF2490"/>
    <property type="match status" value="1"/>
</dbReference>
<proteinExistence type="predicted"/>
<sequence>MGAAAAVVAVCAIPARAQQEDEQLWLQVNTNVPVADRTHVTLEQIGRFSDRQDGLFQTEFGALLSYQVARGVEIGAGYRKVGAHNLNTAANEDRFRQQVVATLGPFATRFRIDERFNPRGDQVGIRVRPLVRYNHRVGARGTALFISHESFWLPNSTRWGQRRGYERMRNIIGVMVRPSRDTSLDIGYLNQFRPGRAGARGQMDHAVTLQLTINLHAVETTPTHD</sequence>
<reference evidence="1 2" key="1">
    <citation type="submission" date="2017-08" db="EMBL/GenBank/DDBJ databases">
        <title>Infants hospitalized years apart are colonized by the same room-sourced microbial strains.</title>
        <authorList>
            <person name="Brooks B."/>
            <person name="Olm M.R."/>
            <person name="Firek B.A."/>
            <person name="Baker R."/>
            <person name="Thomas B.C."/>
            <person name="Morowitz M.J."/>
            <person name="Banfield J.F."/>
        </authorList>
    </citation>
    <scope>NUCLEOTIDE SEQUENCE [LARGE SCALE GENOMIC DNA]</scope>
    <source>
        <strain evidence="1">S2_005_001_R1_22</strain>
    </source>
</reference>
<dbReference type="EMBL" id="QFQI01000012">
    <property type="protein sequence ID" value="PZQ58900.1"/>
    <property type="molecule type" value="Genomic_DNA"/>
</dbReference>
<evidence type="ECO:0000313" key="1">
    <source>
        <dbReference type="EMBL" id="PZQ58900.1"/>
    </source>
</evidence>
<dbReference type="Proteomes" id="UP000249229">
    <property type="component" value="Unassembled WGS sequence"/>
</dbReference>
<evidence type="ECO:0000313" key="2">
    <source>
        <dbReference type="Proteomes" id="UP000249229"/>
    </source>
</evidence>
<comment type="caution">
    <text evidence="1">The sequence shown here is derived from an EMBL/GenBank/DDBJ whole genome shotgun (WGS) entry which is preliminary data.</text>
</comment>
<gene>
    <name evidence="1" type="ORF">DI544_12890</name>
</gene>
<organism evidence="1 2">
    <name type="scientific">Sphingomonas taxi</name>
    <dbReference type="NCBI Taxonomy" id="1549858"/>
    <lineage>
        <taxon>Bacteria</taxon>
        <taxon>Pseudomonadati</taxon>
        <taxon>Pseudomonadota</taxon>
        <taxon>Alphaproteobacteria</taxon>
        <taxon>Sphingomonadales</taxon>
        <taxon>Sphingomonadaceae</taxon>
        <taxon>Sphingomonas</taxon>
    </lineage>
</organism>
<dbReference type="InterPro" id="IPR019619">
    <property type="entry name" value="DUF2490"/>
</dbReference>
<protein>
    <submittedName>
        <fullName evidence="1">DUF2490 domain-containing protein</fullName>
    </submittedName>
</protein>